<keyword evidence="9 23" id="KW-0812">Transmembrane</keyword>
<evidence type="ECO:0000256" key="22">
    <source>
        <dbReference type="PROSITE-ProRule" id="PRU10141"/>
    </source>
</evidence>
<dbReference type="PROSITE" id="PS00109">
    <property type="entry name" value="PROTEIN_KINASE_TYR"/>
    <property type="match status" value="1"/>
</dbReference>
<evidence type="ECO:0000259" key="24">
    <source>
        <dbReference type="PROSITE" id="PS50011"/>
    </source>
</evidence>
<dbReference type="GO" id="GO:0016020">
    <property type="term" value="C:membrane"/>
    <property type="evidence" value="ECO:0007669"/>
    <property type="project" value="UniProtKB-SubCell"/>
</dbReference>
<keyword evidence="16 23" id="KW-0472">Membrane</keyword>
<dbReference type="InterPro" id="IPR000719">
    <property type="entry name" value="Prot_kinase_dom"/>
</dbReference>
<keyword evidence="18" id="KW-0325">Glycoprotein</keyword>
<evidence type="ECO:0000256" key="9">
    <source>
        <dbReference type="ARBA" id="ARBA00022692"/>
    </source>
</evidence>
<dbReference type="EC" id="2.7.11.1" evidence="3"/>
<sequence length="952" mass="105730">MPASVSISISLVIFLWTAFIIIHVATTVALVARSQPSSLEQELKALNKTGWWGPWWSEETTSSSCELPGIVCNYDGSVEEINLNDTVWIGSDYYEPELRDFNFSSFPNLVRLNLVGVRLLRSIPPEIGSASKLTHLDLSGNHLSGELPLLLTNLTQLVKLNISFNVMSGPIPLGLGNLKSLVELYMGGNYFNGIIPSTLGLLTSLTHLDLHSNQINITIPVEVYNLKNLTTLHLGSNNLSGSISSKIRKLKNLVSLNLSDNILSGSIPSTLGLLTSLTHLDLHSNNLFGPLPPTLGCLKKLTHLFLDSNQINGSIPLEIGNMTKLRYLHLHNNSFTHPIPSTIGRMTKLVSLDLGVNNLVGTIPPSFGQLINLCHLDIYSNQLNGSINPAIGDLKALTNLDLSWNNISGLIPNEISQLSRLQYLNLSSNKLSGRIPPHMKNLINLSVLDLSHNKLSGPCLTQLLNLDALEQLLLSHNYLNGSIPEVISALWLTTIDLSHNMFSGEIPFEFGTLQSLADLDLSYNKLTGNIPRNLSFKHFSWHLNLSYNSLNGPIPYGFYSDTVLGNKDLCSDDYTSGFPQCFPAPPTKCIKIIVPIVISLSLLFLVIVLVSRRKIIRNTRSDSRTMRNGDVFSIWNYDGNVAYEDIINATEDFDIRYCIGTGGYGSVYKAQFPNGKVIALKKLHRLEAEEPAFDKSFRNEAKVLSEIRHRNIVKLYGFCLHKRCMFLVYEYMERGSLFCILNNDIEAVELNWKKRVNIIKDIANALSYLHHDCVPTIVHRDITTSNILLNSELEASVSDFGIARSLNSDSSNFTTLAGTYGYIAPELAYTMVVNEKCDVYSFGVVALETILGRYPGELISSLASSSSQHIILKDVLDPRLSPRINQTISQSLVLVVTLALACLRSNPKSRPTMKHVSQEFLVRRFFHVSVAVDESRNKNVEKCNDRMETIVI</sequence>
<dbReference type="PANTHER" id="PTHR48056:SF23">
    <property type="entry name" value="PROTEIN KINASE DOMAIN-CONTAINING PROTEIN"/>
    <property type="match status" value="1"/>
</dbReference>
<dbReference type="InterPro" id="IPR003591">
    <property type="entry name" value="Leu-rich_rpt_typical-subtyp"/>
</dbReference>
<dbReference type="SUPFAM" id="SSF52047">
    <property type="entry name" value="RNI-like"/>
    <property type="match status" value="1"/>
</dbReference>
<evidence type="ECO:0000256" key="10">
    <source>
        <dbReference type="ARBA" id="ARBA00022729"/>
    </source>
</evidence>
<dbReference type="FunFam" id="3.30.200.20:FF:000309">
    <property type="entry name" value="Leucine-rich repeat receptor protein kinase MSP1"/>
    <property type="match status" value="1"/>
</dbReference>
<keyword evidence="10" id="KW-0732">Signal</keyword>
<evidence type="ECO:0000256" key="16">
    <source>
        <dbReference type="ARBA" id="ARBA00023136"/>
    </source>
</evidence>
<keyword evidence="5" id="KW-0723">Serine/threonine-protein kinase</keyword>
<keyword evidence="12 22" id="KW-0547">Nucleotide-binding</keyword>
<evidence type="ECO:0000256" key="1">
    <source>
        <dbReference type="ARBA" id="ARBA00004191"/>
    </source>
</evidence>
<dbReference type="SMART" id="SM00369">
    <property type="entry name" value="LRR_TYP"/>
    <property type="match status" value="11"/>
</dbReference>
<keyword evidence="7" id="KW-0433">Leucine-rich repeat</keyword>
<dbReference type="PANTHER" id="PTHR48056">
    <property type="entry name" value="LRR RECEPTOR-LIKE SERINE/THREONINE-PROTEIN KINASE-RELATED"/>
    <property type="match status" value="1"/>
</dbReference>
<feature type="transmembrane region" description="Helical" evidence="23">
    <location>
        <begin position="12"/>
        <end position="32"/>
    </location>
</feature>
<gene>
    <name evidence="25" type="ORF">FSB_LOCUS57953</name>
</gene>
<keyword evidence="8" id="KW-0808">Transferase</keyword>
<evidence type="ECO:0000256" key="15">
    <source>
        <dbReference type="ARBA" id="ARBA00022989"/>
    </source>
</evidence>
<evidence type="ECO:0000256" key="23">
    <source>
        <dbReference type="SAM" id="Phobius"/>
    </source>
</evidence>
<dbReference type="InterPro" id="IPR011009">
    <property type="entry name" value="Kinase-like_dom_sf"/>
</dbReference>
<feature type="transmembrane region" description="Helical" evidence="23">
    <location>
        <begin position="592"/>
        <end position="610"/>
    </location>
</feature>
<dbReference type="PROSITE" id="PS00107">
    <property type="entry name" value="PROTEIN_KINASE_ATP"/>
    <property type="match status" value="1"/>
</dbReference>
<dbReference type="FunFam" id="3.80.10.10:FF:000400">
    <property type="entry name" value="Nuclear pore complex protein NUP107"/>
    <property type="match status" value="1"/>
</dbReference>
<comment type="catalytic activity">
    <reaction evidence="21">
        <text>L-seryl-[protein] + ATP = O-phospho-L-seryl-[protein] + ADP + H(+)</text>
        <dbReference type="Rhea" id="RHEA:17989"/>
        <dbReference type="Rhea" id="RHEA-COMP:9863"/>
        <dbReference type="Rhea" id="RHEA-COMP:11604"/>
        <dbReference type="ChEBI" id="CHEBI:15378"/>
        <dbReference type="ChEBI" id="CHEBI:29999"/>
        <dbReference type="ChEBI" id="CHEBI:30616"/>
        <dbReference type="ChEBI" id="CHEBI:83421"/>
        <dbReference type="ChEBI" id="CHEBI:456216"/>
        <dbReference type="EC" id="2.7.11.1"/>
    </reaction>
</comment>
<proteinExistence type="inferred from homology"/>
<dbReference type="Gene3D" id="1.10.510.10">
    <property type="entry name" value="Transferase(Phosphotransferase) domain 1"/>
    <property type="match status" value="1"/>
</dbReference>
<keyword evidence="14 22" id="KW-0067">ATP-binding</keyword>
<dbReference type="SMART" id="SM00365">
    <property type="entry name" value="LRR_SD22"/>
    <property type="match status" value="7"/>
</dbReference>
<dbReference type="InterPro" id="IPR050647">
    <property type="entry name" value="Plant_LRR-RLKs"/>
</dbReference>
<dbReference type="InterPro" id="IPR032675">
    <property type="entry name" value="LRR_dom_sf"/>
</dbReference>
<evidence type="ECO:0000256" key="13">
    <source>
        <dbReference type="ARBA" id="ARBA00022777"/>
    </source>
</evidence>
<evidence type="ECO:0000256" key="5">
    <source>
        <dbReference type="ARBA" id="ARBA00022527"/>
    </source>
</evidence>
<dbReference type="PROSITE" id="PS51450">
    <property type="entry name" value="LRR"/>
    <property type="match status" value="2"/>
</dbReference>
<dbReference type="Pfam" id="PF00560">
    <property type="entry name" value="LRR_1"/>
    <property type="match status" value="13"/>
</dbReference>
<dbReference type="InterPro" id="IPR008266">
    <property type="entry name" value="Tyr_kinase_AS"/>
</dbReference>
<evidence type="ECO:0000256" key="6">
    <source>
        <dbReference type="ARBA" id="ARBA00022553"/>
    </source>
</evidence>
<keyword evidence="11" id="KW-0677">Repeat</keyword>
<evidence type="ECO:0000256" key="11">
    <source>
        <dbReference type="ARBA" id="ARBA00022737"/>
    </source>
</evidence>
<dbReference type="GO" id="GO:0005524">
    <property type="term" value="F:ATP binding"/>
    <property type="evidence" value="ECO:0007669"/>
    <property type="project" value="UniProtKB-UniRule"/>
</dbReference>
<dbReference type="PROSITE" id="PS50011">
    <property type="entry name" value="PROTEIN_KINASE_DOM"/>
    <property type="match status" value="1"/>
</dbReference>
<comment type="similarity">
    <text evidence="19">Belongs to the polygalacturonase-inhibiting protein family.</text>
</comment>
<dbReference type="SUPFAM" id="SSF56112">
    <property type="entry name" value="Protein kinase-like (PK-like)"/>
    <property type="match status" value="1"/>
</dbReference>
<keyword evidence="15 23" id="KW-1133">Transmembrane helix</keyword>
<evidence type="ECO:0000256" key="4">
    <source>
        <dbReference type="ARBA" id="ARBA00022512"/>
    </source>
</evidence>
<dbReference type="FunFam" id="3.80.10.10:FF:000041">
    <property type="entry name" value="LRR receptor-like serine/threonine-protein kinase ERECTA"/>
    <property type="match status" value="1"/>
</dbReference>
<dbReference type="Pfam" id="PF00069">
    <property type="entry name" value="Pkinase"/>
    <property type="match status" value="1"/>
</dbReference>
<protein>
    <recommendedName>
        <fullName evidence="3">non-specific serine/threonine protein kinase</fullName>
        <ecNumber evidence="3">2.7.11.1</ecNumber>
    </recommendedName>
</protein>
<keyword evidence="4" id="KW-0134">Cell wall</keyword>
<dbReference type="EMBL" id="OIVN01006300">
    <property type="protein sequence ID" value="SPD30071.1"/>
    <property type="molecule type" value="Genomic_DNA"/>
</dbReference>
<dbReference type="Gene3D" id="3.80.10.10">
    <property type="entry name" value="Ribonuclease Inhibitor"/>
    <property type="match status" value="3"/>
</dbReference>
<dbReference type="FunFam" id="1.10.510.10:FF:000445">
    <property type="entry name" value="MDIS1-interacting receptor like kinase 2"/>
    <property type="match status" value="1"/>
</dbReference>
<comment type="subcellular location">
    <subcellularLocation>
        <location evidence="2">Membrane</location>
        <topology evidence="2">Single-pass type I membrane protein</topology>
    </subcellularLocation>
    <subcellularLocation>
        <location evidence="1">Secreted</location>
        <location evidence="1">Cell wall</location>
    </subcellularLocation>
</comment>
<evidence type="ECO:0000256" key="8">
    <source>
        <dbReference type="ARBA" id="ARBA00022679"/>
    </source>
</evidence>
<name>A0A2N9J168_FAGSY</name>
<organism evidence="25">
    <name type="scientific">Fagus sylvatica</name>
    <name type="common">Beechnut</name>
    <dbReference type="NCBI Taxonomy" id="28930"/>
    <lineage>
        <taxon>Eukaryota</taxon>
        <taxon>Viridiplantae</taxon>
        <taxon>Streptophyta</taxon>
        <taxon>Embryophyta</taxon>
        <taxon>Tracheophyta</taxon>
        <taxon>Spermatophyta</taxon>
        <taxon>Magnoliopsida</taxon>
        <taxon>eudicotyledons</taxon>
        <taxon>Gunneridae</taxon>
        <taxon>Pentapetalae</taxon>
        <taxon>rosids</taxon>
        <taxon>fabids</taxon>
        <taxon>Fagales</taxon>
        <taxon>Fagaceae</taxon>
        <taxon>Fagus</taxon>
    </lineage>
</organism>
<evidence type="ECO:0000256" key="7">
    <source>
        <dbReference type="ARBA" id="ARBA00022614"/>
    </source>
</evidence>
<dbReference type="GO" id="GO:0004674">
    <property type="term" value="F:protein serine/threonine kinase activity"/>
    <property type="evidence" value="ECO:0007669"/>
    <property type="project" value="UniProtKB-KW"/>
</dbReference>
<accession>A0A2N9J168</accession>
<dbReference type="FunFam" id="3.80.10.10:FF:000095">
    <property type="entry name" value="LRR receptor-like serine/threonine-protein kinase GSO1"/>
    <property type="match status" value="1"/>
</dbReference>
<evidence type="ECO:0000256" key="19">
    <source>
        <dbReference type="ARBA" id="ARBA00038043"/>
    </source>
</evidence>
<dbReference type="InterPro" id="IPR001611">
    <property type="entry name" value="Leu-rich_rpt"/>
</dbReference>
<evidence type="ECO:0000313" key="25">
    <source>
        <dbReference type="EMBL" id="SPD30071.1"/>
    </source>
</evidence>
<dbReference type="Pfam" id="PF13855">
    <property type="entry name" value="LRR_8"/>
    <property type="match status" value="1"/>
</dbReference>
<dbReference type="GO" id="GO:0033612">
    <property type="term" value="F:receptor serine/threonine kinase binding"/>
    <property type="evidence" value="ECO:0007669"/>
    <property type="project" value="TreeGrafter"/>
</dbReference>
<feature type="binding site" evidence="22">
    <location>
        <position position="681"/>
    </location>
    <ligand>
        <name>ATP</name>
        <dbReference type="ChEBI" id="CHEBI:30616"/>
    </ligand>
</feature>
<keyword evidence="17" id="KW-0675">Receptor</keyword>
<dbReference type="GO" id="GO:0099402">
    <property type="term" value="P:plant organ development"/>
    <property type="evidence" value="ECO:0007669"/>
    <property type="project" value="UniProtKB-ARBA"/>
</dbReference>
<dbReference type="InterPro" id="IPR017441">
    <property type="entry name" value="Protein_kinase_ATP_BS"/>
</dbReference>
<dbReference type="PRINTS" id="PR00019">
    <property type="entry name" value="LEURICHRPT"/>
</dbReference>
<comment type="catalytic activity">
    <reaction evidence="20">
        <text>L-threonyl-[protein] + ATP = O-phospho-L-threonyl-[protein] + ADP + H(+)</text>
        <dbReference type="Rhea" id="RHEA:46608"/>
        <dbReference type="Rhea" id="RHEA-COMP:11060"/>
        <dbReference type="Rhea" id="RHEA-COMP:11605"/>
        <dbReference type="ChEBI" id="CHEBI:15378"/>
        <dbReference type="ChEBI" id="CHEBI:30013"/>
        <dbReference type="ChEBI" id="CHEBI:30616"/>
        <dbReference type="ChEBI" id="CHEBI:61977"/>
        <dbReference type="ChEBI" id="CHEBI:456216"/>
        <dbReference type="EC" id="2.7.11.1"/>
    </reaction>
</comment>
<evidence type="ECO:0000256" key="12">
    <source>
        <dbReference type="ARBA" id="ARBA00022741"/>
    </source>
</evidence>
<evidence type="ECO:0000256" key="14">
    <source>
        <dbReference type="ARBA" id="ARBA00022840"/>
    </source>
</evidence>
<dbReference type="GO" id="GO:0009653">
    <property type="term" value="P:anatomical structure morphogenesis"/>
    <property type="evidence" value="ECO:0007669"/>
    <property type="project" value="UniProtKB-ARBA"/>
</dbReference>
<dbReference type="Gene3D" id="3.30.200.20">
    <property type="entry name" value="Phosphorylase Kinase, domain 1"/>
    <property type="match status" value="1"/>
</dbReference>
<dbReference type="AlphaFoldDB" id="A0A2N9J168"/>
<evidence type="ECO:0000256" key="20">
    <source>
        <dbReference type="ARBA" id="ARBA00047899"/>
    </source>
</evidence>
<keyword evidence="13" id="KW-0418">Kinase</keyword>
<keyword evidence="6" id="KW-0597">Phosphoprotein</keyword>
<dbReference type="SUPFAM" id="SSF52058">
    <property type="entry name" value="L domain-like"/>
    <property type="match status" value="1"/>
</dbReference>
<feature type="domain" description="Protein kinase" evidence="24">
    <location>
        <begin position="653"/>
        <end position="921"/>
    </location>
</feature>
<reference evidence="25" key="1">
    <citation type="submission" date="2018-02" db="EMBL/GenBank/DDBJ databases">
        <authorList>
            <person name="Cohen D.B."/>
            <person name="Kent A.D."/>
        </authorList>
    </citation>
    <scope>NUCLEOTIDE SEQUENCE</scope>
</reference>
<evidence type="ECO:0000256" key="18">
    <source>
        <dbReference type="ARBA" id="ARBA00023180"/>
    </source>
</evidence>
<evidence type="ECO:0000256" key="3">
    <source>
        <dbReference type="ARBA" id="ARBA00012513"/>
    </source>
</evidence>
<evidence type="ECO:0000256" key="2">
    <source>
        <dbReference type="ARBA" id="ARBA00004479"/>
    </source>
</evidence>
<evidence type="ECO:0000256" key="21">
    <source>
        <dbReference type="ARBA" id="ARBA00048679"/>
    </source>
</evidence>
<evidence type="ECO:0000256" key="17">
    <source>
        <dbReference type="ARBA" id="ARBA00023170"/>
    </source>
</evidence>
<keyword evidence="4" id="KW-0964">Secreted</keyword>